<dbReference type="SUPFAM" id="SSF48403">
    <property type="entry name" value="Ankyrin repeat"/>
    <property type="match status" value="1"/>
</dbReference>
<accession>A0ABR3T0J5</accession>
<dbReference type="PROSITE" id="PS50088">
    <property type="entry name" value="ANK_REPEAT"/>
    <property type="match status" value="8"/>
</dbReference>
<feature type="repeat" description="ANK" evidence="3">
    <location>
        <begin position="432"/>
        <end position="464"/>
    </location>
</feature>
<dbReference type="EMBL" id="JAJVDC020000024">
    <property type="protein sequence ID" value="KAL1633081.1"/>
    <property type="molecule type" value="Genomic_DNA"/>
</dbReference>
<keyword evidence="1" id="KW-0677">Repeat</keyword>
<dbReference type="InterPro" id="IPR036770">
    <property type="entry name" value="Ankyrin_rpt-contain_sf"/>
</dbReference>
<protein>
    <submittedName>
        <fullName evidence="5">E3 ubiquitin-protein ligase mib1</fullName>
    </submittedName>
</protein>
<gene>
    <name evidence="5" type="primary">MIB1</name>
    <name evidence="5" type="ORF">SLS56_003152</name>
</gene>
<dbReference type="Pfam" id="PF12796">
    <property type="entry name" value="Ank_2"/>
    <property type="match status" value="2"/>
</dbReference>
<dbReference type="InterPro" id="IPR002110">
    <property type="entry name" value="Ankyrin_rpt"/>
</dbReference>
<feature type="repeat" description="ANK" evidence="3">
    <location>
        <begin position="535"/>
        <end position="564"/>
    </location>
</feature>
<dbReference type="PANTHER" id="PTHR24188">
    <property type="entry name" value="ANKYRIN REPEAT PROTEIN"/>
    <property type="match status" value="1"/>
</dbReference>
<evidence type="ECO:0000256" key="4">
    <source>
        <dbReference type="SAM" id="MobiDB-lite"/>
    </source>
</evidence>
<feature type="repeat" description="ANK" evidence="3">
    <location>
        <begin position="498"/>
        <end position="523"/>
    </location>
</feature>
<dbReference type="Gene3D" id="1.25.40.20">
    <property type="entry name" value="Ankyrin repeat-containing domain"/>
    <property type="match status" value="4"/>
</dbReference>
<dbReference type="Proteomes" id="UP001521116">
    <property type="component" value="Unassembled WGS sequence"/>
</dbReference>
<reference evidence="5 6" key="1">
    <citation type="submission" date="2024-02" db="EMBL/GenBank/DDBJ databases">
        <title>De novo assembly and annotation of 12 fungi associated with fruit tree decline syndrome in Ontario, Canada.</title>
        <authorList>
            <person name="Sulman M."/>
            <person name="Ellouze W."/>
            <person name="Ilyukhin E."/>
        </authorList>
    </citation>
    <scope>NUCLEOTIDE SEQUENCE [LARGE SCALE GENOMIC DNA]</scope>
    <source>
        <strain evidence="5 6">M1-105</strain>
    </source>
</reference>
<feature type="repeat" description="ANK" evidence="3">
    <location>
        <begin position="636"/>
        <end position="670"/>
    </location>
</feature>
<evidence type="ECO:0000313" key="6">
    <source>
        <dbReference type="Proteomes" id="UP001521116"/>
    </source>
</evidence>
<dbReference type="SMART" id="SM00248">
    <property type="entry name" value="ANK"/>
    <property type="match status" value="10"/>
</dbReference>
<keyword evidence="2 3" id="KW-0040">ANK repeat</keyword>
<name>A0ABR3T0J5_9PEZI</name>
<evidence type="ECO:0000256" key="3">
    <source>
        <dbReference type="PROSITE-ProRule" id="PRU00023"/>
    </source>
</evidence>
<feature type="region of interest" description="Disordered" evidence="4">
    <location>
        <begin position="212"/>
        <end position="231"/>
    </location>
</feature>
<proteinExistence type="predicted"/>
<comment type="caution">
    <text evidence="5">The sequence shown here is derived from an EMBL/GenBank/DDBJ whole genome shotgun (WGS) entry which is preliminary data.</text>
</comment>
<sequence length="711" mass="77571">MEPASILTITTTCLSVIIRTSKGLTDVVQSYRMVDNEISLVIIKLDTMRATISQLESLLQSQEYISELLVSDLTTALGACEYVVGEIGKHVEKVKIGSISGKFRHMFNESQFNQFQRNLDSQITALGVLLSVVLLKSHTEQRQALERSDSRRVLREAEDQISVHSPDTLDSPESEVSVISLYTDDDTSTAATSPSDKTDPYQIVHLIQNKELHGRSQSLPGEDLNEESTSSLGKIAVISRSRTEDLLPRSSSTKPEKLSYSQRHRIRLGGRQRLTEELRQAVFRGVTSLTEALCEQGADVNCRLEDFSSHTGSPARSSAGLQFFLGRLGHVSNGNSKTTLLHHSAEKGHLRIIETLVNHGANLEARAKGSKTALHIATDEAGELLVALGSNLLATDDTGAVPIHHLAARGHLKAVKAIVQKSKIVVNCTNKHLQSPLHLACQYGHLDVVRALLDAGAFPDAADAEGMRPLHYAAKHGHSQIVRALLVAVADPEAPSRGNWRPLHHAASEGHADVVRTLIGHGSVALETQAAGLWTPLHLATANARFDAVELLLSASADVEAQNEKGERPIHLAVASNRIDMIELVLHFGARINAKTKDGNTALLEACRAPTDAQDAILLVQILLEHGARANIRNSDNQTPISAACSRSHSALDIVRLLVRHGARVRSMDYLSLWRNQALPTWEKKAVHAAFNEVADEGLRKEEMEWLIMSA</sequence>
<dbReference type="PROSITE" id="PS50297">
    <property type="entry name" value="ANK_REP_REGION"/>
    <property type="match status" value="7"/>
</dbReference>
<feature type="repeat" description="ANK" evidence="3">
    <location>
        <begin position="565"/>
        <end position="597"/>
    </location>
</feature>
<evidence type="ECO:0000256" key="1">
    <source>
        <dbReference type="ARBA" id="ARBA00022737"/>
    </source>
</evidence>
<dbReference type="PANTHER" id="PTHR24188:SF29">
    <property type="entry name" value="GH09064P"/>
    <property type="match status" value="1"/>
</dbReference>
<organism evidence="5 6">
    <name type="scientific">Neofusicoccum ribis</name>
    <dbReference type="NCBI Taxonomy" id="45134"/>
    <lineage>
        <taxon>Eukaryota</taxon>
        <taxon>Fungi</taxon>
        <taxon>Dikarya</taxon>
        <taxon>Ascomycota</taxon>
        <taxon>Pezizomycotina</taxon>
        <taxon>Dothideomycetes</taxon>
        <taxon>Dothideomycetes incertae sedis</taxon>
        <taxon>Botryosphaeriales</taxon>
        <taxon>Botryosphaeriaceae</taxon>
        <taxon>Neofusicoccum</taxon>
    </lineage>
</organism>
<keyword evidence="6" id="KW-1185">Reference proteome</keyword>
<dbReference type="PRINTS" id="PR01415">
    <property type="entry name" value="ANKYRIN"/>
</dbReference>
<feature type="repeat" description="ANK" evidence="3">
    <location>
        <begin position="598"/>
        <end position="635"/>
    </location>
</feature>
<evidence type="ECO:0000256" key="2">
    <source>
        <dbReference type="ARBA" id="ARBA00023043"/>
    </source>
</evidence>
<feature type="repeat" description="ANK" evidence="3">
    <location>
        <begin position="465"/>
        <end position="497"/>
    </location>
</feature>
<feature type="repeat" description="ANK" evidence="3">
    <location>
        <begin position="336"/>
        <end position="368"/>
    </location>
</feature>
<dbReference type="Pfam" id="PF13637">
    <property type="entry name" value="Ank_4"/>
    <property type="match status" value="2"/>
</dbReference>
<evidence type="ECO:0000313" key="5">
    <source>
        <dbReference type="EMBL" id="KAL1633081.1"/>
    </source>
</evidence>